<gene>
    <name evidence="1" type="ORF">KIN20_016660</name>
</gene>
<comment type="caution">
    <text evidence="1">The sequence shown here is derived from an EMBL/GenBank/DDBJ whole genome shotgun (WGS) entry which is preliminary data.</text>
</comment>
<protein>
    <submittedName>
        <fullName evidence="1">Uncharacterized protein</fullName>
    </submittedName>
</protein>
<evidence type="ECO:0000313" key="2">
    <source>
        <dbReference type="Proteomes" id="UP001196413"/>
    </source>
</evidence>
<accession>A0AAD5QQU9</accession>
<sequence>MSHPSLCVTQNDNNFKTTVSDEYVHTVAKRVANQAVFIDNIYPIFVSTDSLLVVDEIRAGEKRRPSISGRVKKNEKPHLRTLDQLKQDDTAGVEATQSSFETVSRARSVVINQSKEAAQQKSQRAIKATRIELNEDADIAQETMLYHQPVPEIASGSRTRIARVTEVYIL</sequence>
<reference evidence="1" key="1">
    <citation type="submission" date="2021-06" db="EMBL/GenBank/DDBJ databases">
        <title>Parelaphostrongylus tenuis whole genome reference sequence.</title>
        <authorList>
            <person name="Garwood T.J."/>
            <person name="Larsen P.A."/>
            <person name="Fountain-Jones N.M."/>
            <person name="Garbe J.R."/>
            <person name="Macchietto M.G."/>
            <person name="Kania S.A."/>
            <person name="Gerhold R.W."/>
            <person name="Richards J.E."/>
            <person name="Wolf T.M."/>
        </authorList>
    </citation>
    <scope>NUCLEOTIDE SEQUENCE</scope>
    <source>
        <strain evidence="1">MNPRO001-30</strain>
        <tissue evidence="1">Meninges</tissue>
    </source>
</reference>
<organism evidence="1 2">
    <name type="scientific">Parelaphostrongylus tenuis</name>
    <name type="common">Meningeal worm</name>
    <dbReference type="NCBI Taxonomy" id="148309"/>
    <lineage>
        <taxon>Eukaryota</taxon>
        <taxon>Metazoa</taxon>
        <taxon>Ecdysozoa</taxon>
        <taxon>Nematoda</taxon>
        <taxon>Chromadorea</taxon>
        <taxon>Rhabditida</taxon>
        <taxon>Rhabditina</taxon>
        <taxon>Rhabditomorpha</taxon>
        <taxon>Strongyloidea</taxon>
        <taxon>Metastrongylidae</taxon>
        <taxon>Parelaphostrongylus</taxon>
    </lineage>
</organism>
<evidence type="ECO:0000313" key="1">
    <source>
        <dbReference type="EMBL" id="KAJ1358270.1"/>
    </source>
</evidence>
<dbReference type="Proteomes" id="UP001196413">
    <property type="component" value="Unassembled WGS sequence"/>
</dbReference>
<proteinExistence type="predicted"/>
<dbReference type="EMBL" id="JAHQIW010003351">
    <property type="protein sequence ID" value="KAJ1358270.1"/>
    <property type="molecule type" value="Genomic_DNA"/>
</dbReference>
<keyword evidence="2" id="KW-1185">Reference proteome</keyword>
<name>A0AAD5QQU9_PARTN</name>
<dbReference type="AlphaFoldDB" id="A0AAD5QQU9"/>